<dbReference type="RefSeq" id="XP_019054287.1">
    <property type="nucleotide sequence ID" value="XM_019198742.1"/>
</dbReference>
<dbReference type="PANTHER" id="PTHR33116:SF78">
    <property type="entry name" value="OS12G0587133 PROTEIN"/>
    <property type="match status" value="1"/>
</dbReference>
<protein>
    <submittedName>
        <fullName evidence="3">Uncharacterized protein LOC109115081</fullName>
    </submittedName>
</protein>
<dbReference type="STRING" id="4432.A0A1U8Q6R9"/>
<dbReference type="InParanoid" id="A0A1U8Q6R9"/>
<dbReference type="Proteomes" id="UP000189703">
    <property type="component" value="Unplaced"/>
</dbReference>
<evidence type="ECO:0000256" key="1">
    <source>
        <dbReference type="SAM" id="MobiDB-lite"/>
    </source>
</evidence>
<reference evidence="3" key="1">
    <citation type="submission" date="2025-08" db="UniProtKB">
        <authorList>
            <consortium name="RefSeq"/>
        </authorList>
    </citation>
    <scope>IDENTIFICATION</scope>
</reference>
<dbReference type="PANTHER" id="PTHR33116">
    <property type="entry name" value="REVERSE TRANSCRIPTASE ZINC-BINDING DOMAIN-CONTAINING PROTEIN-RELATED-RELATED"/>
    <property type="match status" value="1"/>
</dbReference>
<evidence type="ECO:0000313" key="3">
    <source>
        <dbReference type="RefSeq" id="XP_019054287.1"/>
    </source>
</evidence>
<organism evidence="2 3">
    <name type="scientific">Nelumbo nucifera</name>
    <name type="common">Sacred lotus</name>
    <dbReference type="NCBI Taxonomy" id="4432"/>
    <lineage>
        <taxon>Eukaryota</taxon>
        <taxon>Viridiplantae</taxon>
        <taxon>Streptophyta</taxon>
        <taxon>Embryophyta</taxon>
        <taxon>Tracheophyta</taxon>
        <taxon>Spermatophyta</taxon>
        <taxon>Magnoliopsida</taxon>
        <taxon>Proteales</taxon>
        <taxon>Nelumbonaceae</taxon>
        <taxon>Nelumbo</taxon>
    </lineage>
</organism>
<dbReference type="KEGG" id="nnu:109115081"/>
<dbReference type="GeneID" id="109115081"/>
<gene>
    <name evidence="3" type="primary">LOC109115081</name>
</gene>
<accession>A0A1U8Q6R9</accession>
<dbReference type="OMA" id="LENAWFE"/>
<dbReference type="SUPFAM" id="SSF56219">
    <property type="entry name" value="DNase I-like"/>
    <property type="match status" value="1"/>
</dbReference>
<evidence type="ECO:0000313" key="2">
    <source>
        <dbReference type="Proteomes" id="UP000189703"/>
    </source>
</evidence>
<dbReference type="AlphaFoldDB" id="A0A1U8Q6R9"/>
<dbReference type="CDD" id="cd01650">
    <property type="entry name" value="RT_nLTR_like"/>
    <property type="match status" value="1"/>
</dbReference>
<feature type="compositionally biased region" description="Polar residues" evidence="1">
    <location>
        <begin position="52"/>
        <end position="66"/>
    </location>
</feature>
<sequence>MEIQQYPLMQLEEVPLEILPIAVVGNVVGVVQIDTQQENSSPVLSGPRAEATSPSGKTNQQSNSKGKSVALVDQGGKPNKLSSSSPSWEKKLEVFDASITRSVWREGHVRWRAKLAIGSAGGLGAHYTWTNNQDSPTLVRLDRFLVSANWDVFPDFRQISLPRPVSNHAPIQLVYGNREKVKAPFKLENAWFEEDNFIPLLKLENSLTSKTEKRAFLSVIEDIDRAEELDPLSDDLKLKRSQAKILYNKLAVKEEIKWRQRAKTTWLKEGDRNTHFSTRWQMLGVEPLQLAGWNGKLNEDQKLLLERHFSEEEIKAEIFKMEGDKSPGPDGLTNLFYVNCWDFIKQDLVNVFQSFHSNAFLQRSLNTTLITLIPKIEGAVNIKDFRPISLLNSFYKVLAKVLAERLKGVIGSMVSDKQFAFVPGRQMLDSVLIANELTDSRKREGIPGLAVCSKRAALSGLWEGFALAPGKEKVNILQFVDDTLCFVDDSLDQVEFFLGILSWFEVVSRLKVNLSKSLIILVGQVSNLEECARMLAFQIDFLLVKYLGLPLGAKCSSSSIWVPIIERMEKKLSSWKAKYLSAGGRRNFLWRGWDEEKKIHLVNWDQVCLPIEEGGLGIRKLKLFNSALLSKWIWRFASERTAWWRNLLAGGGSSLSSLSNLLSGVGELSESYGFQLGYAKYS</sequence>
<dbReference type="OrthoDB" id="1937528at2759"/>
<feature type="region of interest" description="Disordered" evidence="1">
    <location>
        <begin position="37"/>
        <end position="85"/>
    </location>
</feature>
<dbReference type="InterPro" id="IPR036691">
    <property type="entry name" value="Endo/exonu/phosph_ase_sf"/>
</dbReference>
<keyword evidence="2" id="KW-1185">Reference proteome</keyword>
<name>A0A1U8Q6R9_NELNU</name>
<proteinExistence type="predicted"/>